<gene>
    <name evidence="4" type="ORF">PCOR1329_LOCUS78705</name>
</gene>
<sequence length="563" mass="59921">MFCSTHAWLCVGTLLVISCPRCALGGGYPCTPVPRGRPPAKGTCVGDVALLQSFLRVEPQPRPWGTGEAPSADALSLEAVAAAAVPPANHTRTLEQEHRSHVGRGSANFALICFAAFLLVVLSVVMCVLVSKLHTPEPSKEKPKVNKPTRTVTMLSTPSMSMRSECSVHSFGSIKPAGRQLSDRICGRSASTISVPGARMIERSSTSFGIDGARGQRPPSLAMVQRVSSQHPGQNPIESQSNLSLSFDGNNRKSFADGVFPVAAHGDCNFVVPVDTLVESAGGGTFSITDATSKTMWRVAIEESKDSLRSLRIFVGEGSTIPSMTVCPASSPGLQILNATGQLFGRLVLQPNGSFVVVTADQRQLLVIEGNEVNLDLRIFSCDGRPMAAISCSEAASAAGVEQIEFRVLPGVDPVLVISCILSVLLLGSDDDEKCMLAVVELEPRRRKSAMAVPAGSGSVPCAEPYGAWRQRRAAAFLEHGGPAADGRRHPQPATDVTARQDHQHSPRAPSSFRKLSADEEKDLEEKASKQGAAAVVQWAKDPAGTRHALWRVTRIRGDVRMG</sequence>
<keyword evidence="2" id="KW-0812">Transmembrane</keyword>
<organism evidence="4 5">
    <name type="scientific">Prorocentrum cordatum</name>
    <dbReference type="NCBI Taxonomy" id="2364126"/>
    <lineage>
        <taxon>Eukaryota</taxon>
        <taxon>Sar</taxon>
        <taxon>Alveolata</taxon>
        <taxon>Dinophyceae</taxon>
        <taxon>Prorocentrales</taxon>
        <taxon>Prorocentraceae</taxon>
        <taxon>Prorocentrum</taxon>
    </lineage>
</organism>
<feature type="chain" id="PRO_5047239123" evidence="3">
    <location>
        <begin position="26"/>
        <end position="563"/>
    </location>
</feature>
<accession>A0ABN9XTM0</accession>
<dbReference type="Proteomes" id="UP001189429">
    <property type="component" value="Unassembled WGS sequence"/>
</dbReference>
<feature type="signal peptide" evidence="3">
    <location>
        <begin position="1"/>
        <end position="25"/>
    </location>
</feature>
<evidence type="ECO:0000256" key="1">
    <source>
        <dbReference type="SAM" id="MobiDB-lite"/>
    </source>
</evidence>
<evidence type="ECO:0000256" key="3">
    <source>
        <dbReference type="SAM" id="SignalP"/>
    </source>
</evidence>
<keyword evidence="5" id="KW-1185">Reference proteome</keyword>
<feature type="transmembrane region" description="Helical" evidence="2">
    <location>
        <begin position="109"/>
        <end position="130"/>
    </location>
</feature>
<evidence type="ECO:0000256" key="2">
    <source>
        <dbReference type="SAM" id="Phobius"/>
    </source>
</evidence>
<reference evidence="4" key="1">
    <citation type="submission" date="2023-10" db="EMBL/GenBank/DDBJ databases">
        <authorList>
            <person name="Chen Y."/>
            <person name="Shah S."/>
            <person name="Dougan E. K."/>
            <person name="Thang M."/>
            <person name="Chan C."/>
        </authorList>
    </citation>
    <scope>NUCLEOTIDE SEQUENCE [LARGE SCALE GENOMIC DNA]</scope>
</reference>
<feature type="compositionally biased region" description="Basic and acidic residues" evidence="1">
    <location>
        <begin position="516"/>
        <end position="529"/>
    </location>
</feature>
<name>A0ABN9XTM0_9DINO</name>
<protein>
    <submittedName>
        <fullName evidence="4">Uncharacterized protein</fullName>
    </submittedName>
</protein>
<feature type="region of interest" description="Disordered" evidence="1">
    <location>
        <begin position="481"/>
        <end position="532"/>
    </location>
</feature>
<keyword evidence="3" id="KW-0732">Signal</keyword>
<comment type="caution">
    <text evidence="4">The sequence shown here is derived from an EMBL/GenBank/DDBJ whole genome shotgun (WGS) entry which is preliminary data.</text>
</comment>
<dbReference type="EMBL" id="CAUYUJ010020998">
    <property type="protein sequence ID" value="CAK0901915.1"/>
    <property type="molecule type" value="Genomic_DNA"/>
</dbReference>
<keyword evidence="2" id="KW-1133">Transmembrane helix</keyword>
<proteinExistence type="predicted"/>
<evidence type="ECO:0000313" key="4">
    <source>
        <dbReference type="EMBL" id="CAK0901915.1"/>
    </source>
</evidence>
<evidence type="ECO:0000313" key="5">
    <source>
        <dbReference type="Proteomes" id="UP001189429"/>
    </source>
</evidence>
<keyword evidence="2" id="KW-0472">Membrane</keyword>